<evidence type="ECO:0000313" key="1">
    <source>
        <dbReference type="EMBL" id="CDW17750.1"/>
    </source>
</evidence>
<protein>
    <submittedName>
        <fullName evidence="1">Uncharacterized protein</fullName>
    </submittedName>
</protein>
<organism evidence="1">
    <name type="scientific">Lepeophtheirus salmonis</name>
    <name type="common">Salmon louse</name>
    <name type="synonym">Caligus salmonis</name>
    <dbReference type="NCBI Taxonomy" id="72036"/>
    <lineage>
        <taxon>Eukaryota</taxon>
        <taxon>Metazoa</taxon>
        <taxon>Ecdysozoa</taxon>
        <taxon>Arthropoda</taxon>
        <taxon>Crustacea</taxon>
        <taxon>Multicrustacea</taxon>
        <taxon>Hexanauplia</taxon>
        <taxon>Copepoda</taxon>
        <taxon>Siphonostomatoida</taxon>
        <taxon>Caligidae</taxon>
        <taxon>Lepeophtheirus</taxon>
    </lineage>
</organism>
<dbReference type="AlphaFoldDB" id="A0A0K2SW58"/>
<dbReference type="EMBL" id="HACA01000389">
    <property type="protein sequence ID" value="CDW17750.1"/>
    <property type="molecule type" value="Transcribed_RNA"/>
</dbReference>
<proteinExistence type="predicted"/>
<sequence>MFVVIGRSFPGKSFSVEGFGL</sequence>
<name>A0A0K2SW58_LEPSM</name>
<reference evidence="1" key="1">
    <citation type="submission" date="2014-05" db="EMBL/GenBank/DDBJ databases">
        <authorList>
            <person name="Chronopoulou M."/>
        </authorList>
    </citation>
    <scope>NUCLEOTIDE SEQUENCE</scope>
    <source>
        <tissue evidence="1">Whole organism</tissue>
    </source>
</reference>
<accession>A0A0K2SW58</accession>